<reference evidence="2 3" key="1">
    <citation type="submission" date="2019-04" db="EMBL/GenBank/DDBJ databases">
        <title>Complete Genome of UW386 and Higher Quality Genome of UW700.</title>
        <authorList>
            <person name="Jacobs J."/>
            <person name="Perez A."/>
            <person name="Steidl O."/>
            <person name="Allen C."/>
        </authorList>
    </citation>
    <scope>NUCLEOTIDE SEQUENCE [LARGE SCALE GENOMIC DNA]</scope>
    <source>
        <strain evidence="2 3">UW386</strain>
    </source>
</reference>
<dbReference type="EMBL" id="CP039339">
    <property type="protein sequence ID" value="QCX50244.1"/>
    <property type="molecule type" value="Genomic_DNA"/>
</dbReference>
<evidence type="ECO:0000313" key="3">
    <source>
        <dbReference type="Proteomes" id="UP000310553"/>
    </source>
</evidence>
<dbReference type="Proteomes" id="UP000310553">
    <property type="component" value="Chromosome"/>
</dbReference>
<dbReference type="InterPro" id="IPR041375">
    <property type="entry name" value="VapC45_PIN-like"/>
</dbReference>
<dbReference type="Pfam" id="PF18478">
    <property type="entry name" value="PIN_10"/>
    <property type="match status" value="1"/>
</dbReference>
<accession>A0AA92EDZ8</accession>
<dbReference type="AlphaFoldDB" id="A0AA92EDZ8"/>
<gene>
    <name evidence="2" type="ORF">E7Z57_14825</name>
</gene>
<organism evidence="2 3">
    <name type="scientific">Ralstonia solanacearum</name>
    <name type="common">Pseudomonas solanacearum</name>
    <dbReference type="NCBI Taxonomy" id="305"/>
    <lineage>
        <taxon>Bacteria</taxon>
        <taxon>Pseudomonadati</taxon>
        <taxon>Pseudomonadota</taxon>
        <taxon>Betaproteobacteria</taxon>
        <taxon>Burkholderiales</taxon>
        <taxon>Burkholderiaceae</taxon>
        <taxon>Ralstonia</taxon>
        <taxon>Ralstonia solanacearum species complex</taxon>
    </lineage>
</organism>
<protein>
    <recommendedName>
        <fullName evidence="1">VapC45 PIN like domain-containing protein</fullName>
    </recommendedName>
</protein>
<name>A0AA92EDZ8_RALSL</name>
<feature type="domain" description="VapC45 PIN like" evidence="1">
    <location>
        <begin position="1"/>
        <end position="85"/>
    </location>
</feature>
<evidence type="ECO:0000259" key="1">
    <source>
        <dbReference type="Pfam" id="PF18478"/>
    </source>
</evidence>
<evidence type="ECO:0000313" key="2">
    <source>
        <dbReference type="EMBL" id="QCX50244.1"/>
    </source>
</evidence>
<sequence length="137" mass="16176">MKFFFDNNLSQHLAHAIRERCQVEEHVREVVHLRDKFAPNAKDHDWIRALAFEGGSVVLSQDGLRKNDLEREALRTSGLIVFVLQRQWSGHRHWDKAHNFVRWWPSVMEQSRKIKGGAAFRIPWRHTGGGRFEQVRL</sequence>
<proteinExistence type="predicted"/>